<comment type="similarity">
    <text evidence="1">Belongs to the PhoH family.</text>
</comment>
<dbReference type="InterPro" id="IPR027417">
    <property type="entry name" value="P-loop_NTPase"/>
</dbReference>
<evidence type="ECO:0000259" key="5">
    <source>
        <dbReference type="SMART" id="SM00670"/>
    </source>
</evidence>
<dbReference type="InterPro" id="IPR051451">
    <property type="entry name" value="PhoH2-like"/>
</dbReference>
<evidence type="ECO:0000313" key="7">
    <source>
        <dbReference type="Proteomes" id="UP000056453"/>
    </source>
</evidence>
<evidence type="ECO:0000256" key="1">
    <source>
        <dbReference type="ARBA" id="ARBA00010393"/>
    </source>
</evidence>
<dbReference type="Proteomes" id="UP000056453">
    <property type="component" value="Unassembled WGS sequence"/>
</dbReference>
<dbReference type="EMBL" id="LPBJ01000047">
    <property type="protein sequence ID" value="KVP98338.1"/>
    <property type="molecule type" value="Genomic_DNA"/>
</dbReference>
<dbReference type="InterPro" id="IPR002716">
    <property type="entry name" value="PIN_dom"/>
</dbReference>
<dbReference type="SMART" id="SM00670">
    <property type="entry name" value="PINc"/>
    <property type="match status" value="1"/>
</dbReference>
<evidence type="ECO:0000256" key="2">
    <source>
        <dbReference type="ARBA" id="ARBA00022741"/>
    </source>
</evidence>
<proteinExistence type="inferred from homology"/>
<dbReference type="CDD" id="cd09883">
    <property type="entry name" value="PIN_VapC_PhoHL-ATPase"/>
    <property type="match status" value="1"/>
</dbReference>
<name>A0AAW3MWM1_9BURK</name>
<feature type="domain" description="PIN" evidence="5">
    <location>
        <begin position="12"/>
        <end position="145"/>
    </location>
</feature>
<dbReference type="AlphaFoldDB" id="A0AAW3MWM1"/>
<evidence type="ECO:0000256" key="4">
    <source>
        <dbReference type="ARBA" id="ARBA00046345"/>
    </source>
</evidence>
<dbReference type="InterPro" id="IPR003714">
    <property type="entry name" value="PhoH"/>
</dbReference>
<dbReference type="PANTHER" id="PTHR30473:SF2">
    <property type="entry name" value="PIN DOMAIN-CONTAINING PROTEIN"/>
    <property type="match status" value="1"/>
</dbReference>
<dbReference type="Gene3D" id="3.40.50.1010">
    <property type="entry name" value="5'-nuclease"/>
    <property type="match status" value="1"/>
</dbReference>
<dbReference type="Pfam" id="PF02562">
    <property type="entry name" value="PhoH"/>
    <property type="match status" value="1"/>
</dbReference>
<dbReference type="PANTHER" id="PTHR30473">
    <property type="entry name" value="PROTEIN PHOH"/>
    <property type="match status" value="1"/>
</dbReference>
<evidence type="ECO:0000256" key="3">
    <source>
        <dbReference type="ARBA" id="ARBA00022840"/>
    </source>
</evidence>
<dbReference type="Gene3D" id="3.40.50.300">
    <property type="entry name" value="P-loop containing nucleotide triphosphate hydrolases"/>
    <property type="match status" value="1"/>
</dbReference>
<gene>
    <name evidence="6" type="ORF">WJ96_07400</name>
</gene>
<dbReference type="InterPro" id="IPR029060">
    <property type="entry name" value="PIN-like_dom_sf"/>
</dbReference>
<dbReference type="RefSeq" id="WP_059925567.1">
    <property type="nucleotide sequence ID" value="NZ_LPBG01000047.1"/>
</dbReference>
<keyword evidence="7" id="KW-1185">Reference proteome</keyword>
<keyword evidence="2" id="KW-0547">Nucleotide-binding</keyword>
<comment type="similarity">
    <text evidence="4">In the N-terminal section; belongs to the PINc/VapC protein family.</text>
</comment>
<accession>A0AAW3MWM1</accession>
<comment type="caution">
    <text evidence="6">The sequence shown here is derived from an EMBL/GenBank/DDBJ whole genome shotgun (WGS) entry which is preliminary data.</text>
</comment>
<dbReference type="SUPFAM" id="SSF88723">
    <property type="entry name" value="PIN domain-like"/>
    <property type="match status" value="1"/>
</dbReference>
<keyword evidence="3" id="KW-0067">ATP-binding</keyword>
<dbReference type="Pfam" id="PF13638">
    <property type="entry name" value="PIN_4"/>
    <property type="match status" value="1"/>
</dbReference>
<evidence type="ECO:0000313" key="6">
    <source>
        <dbReference type="EMBL" id="KVP98338.1"/>
    </source>
</evidence>
<sequence length="460" mass="50699">MQSTETRLSGRHQYVLDTNVLLHDPTALFRFEEHDVNIPLVVLEELDRHKKGVADIARNARQVTRTLDSLLKHGSMADGFDLAEASEGRATGKLYFRNSSDLSTKEGVGLGLERGKADNQILNCARALLSSGDAILVTKDINLRVKALALDIPAQDYRSDRVLSDEDVLPTGFMEIGESFWEEHADAEQGFYRRSGKQYTRVTARLPVNSFLVERTSRNRTRIWRVESNSEAGSVLYTLQNQSPVAGVPLLTARNEEQQMAQSLLHDDNVDFVALLGKAGSGKTLLALAAGLEQVKAGRFSGVMITRATVPLGEEIGFLPGTEEEKMDAWLGGTLRDSFTALNLEDEKNPLRQKVEVASMAFMRGRSFQGKYIIIDEAQNLTVKQVKALLTRAGDGSKVVVTGNLAQIDTPYLDEGTSGLAWAAKYLQDWAHAGHIILPRGVRSRLATYVEEIAESENDA</sequence>
<dbReference type="GO" id="GO:0005829">
    <property type="term" value="C:cytosol"/>
    <property type="evidence" value="ECO:0007669"/>
    <property type="project" value="TreeGrafter"/>
</dbReference>
<reference evidence="6 7" key="1">
    <citation type="submission" date="2015-11" db="EMBL/GenBank/DDBJ databases">
        <title>Expanding the genomic diversity of Burkholderia species for the development of highly accurate diagnostics.</title>
        <authorList>
            <person name="Sahl J."/>
            <person name="Keim P."/>
            <person name="Wagner D."/>
        </authorList>
    </citation>
    <scope>NUCLEOTIDE SEQUENCE [LARGE SCALE GENOMIC DNA]</scope>
    <source>
        <strain evidence="6 7">MSMB1808WGS</strain>
    </source>
</reference>
<organism evidence="6 7">
    <name type="scientific">Burkholderia ubonensis</name>
    <dbReference type="NCBI Taxonomy" id="101571"/>
    <lineage>
        <taxon>Bacteria</taxon>
        <taxon>Pseudomonadati</taxon>
        <taxon>Pseudomonadota</taxon>
        <taxon>Betaproteobacteria</taxon>
        <taxon>Burkholderiales</taxon>
        <taxon>Burkholderiaceae</taxon>
        <taxon>Burkholderia</taxon>
        <taxon>Burkholderia cepacia complex</taxon>
    </lineage>
</organism>
<dbReference type="SUPFAM" id="SSF52540">
    <property type="entry name" value="P-loop containing nucleoside triphosphate hydrolases"/>
    <property type="match status" value="1"/>
</dbReference>
<dbReference type="GO" id="GO:0005524">
    <property type="term" value="F:ATP binding"/>
    <property type="evidence" value="ECO:0007669"/>
    <property type="project" value="UniProtKB-KW"/>
</dbReference>
<protein>
    <recommendedName>
        <fullName evidence="5">PIN domain-containing protein</fullName>
    </recommendedName>
</protein>